<comment type="caution">
    <text evidence="2">The sequence shown here is derived from an EMBL/GenBank/DDBJ whole genome shotgun (WGS) entry which is preliminary data.</text>
</comment>
<dbReference type="EMBL" id="VOQS01000005">
    <property type="protein sequence ID" value="TXC80708.1"/>
    <property type="molecule type" value="Genomic_DNA"/>
</dbReference>
<proteinExistence type="predicted"/>
<name>A0A5C6VCE3_9BURK</name>
<gene>
    <name evidence="2" type="ORF">FRZ40_41445</name>
    <name evidence="1" type="ORF">V4C56_39315</name>
</gene>
<dbReference type="RefSeq" id="WP_147238150.1">
    <property type="nucleotide sequence ID" value="NZ_JAZHFZ010000054.1"/>
</dbReference>
<dbReference type="AlphaFoldDB" id="A0A5C6VCE3"/>
<evidence type="ECO:0000313" key="3">
    <source>
        <dbReference type="Proteomes" id="UP000321776"/>
    </source>
</evidence>
<accession>A0A5C6VCE3</accession>
<dbReference type="Proteomes" id="UP000321776">
    <property type="component" value="Unassembled WGS sequence"/>
</dbReference>
<protein>
    <submittedName>
        <fullName evidence="2">Uncharacterized protein</fullName>
    </submittedName>
</protein>
<dbReference type="EMBL" id="JAZHGA010000051">
    <property type="protein sequence ID" value="MEM5345661.1"/>
    <property type="molecule type" value="Genomic_DNA"/>
</dbReference>
<organism evidence="2 3">
    <name type="scientific">Paraburkholderia azotifigens</name>
    <dbReference type="NCBI Taxonomy" id="2057004"/>
    <lineage>
        <taxon>Bacteria</taxon>
        <taxon>Pseudomonadati</taxon>
        <taxon>Pseudomonadota</taxon>
        <taxon>Betaproteobacteria</taxon>
        <taxon>Burkholderiales</taxon>
        <taxon>Burkholderiaceae</taxon>
        <taxon>Paraburkholderia</taxon>
    </lineage>
</organism>
<evidence type="ECO:0000313" key="1">
    <source>
        <dbReference type="EMBL" id="MEM5345661.1"/>
    </source>
</evidence>
<reference evidence="2 3" key="1">
    <citation type="journal article" date="2018" name="Int. J. Syst. Evol. Microbiol.">
        <title>Paraburkholderia azotifigens sp. nov., a nitrogen-fixing bacterium isolated from paddy soil.</title>
        <authorList>
            <person name="Choi G.M."/>
            <person name="Im W.T."/>
        </authorList>
    </citation>
    <scope>NUCLEOTIDE SEQUENCE [LARGE SCALE GENOMIC DNA]</scope>
    <source>
        <strain evidence="2 3">NF 2-5-3</strain>
    </source>
</reference>
<dbReference type="Proteomes" id="UP001481677">
    <property type="component" value="Unassembled WGS sequence"/>
</dbReference>
<keyword evidence="4" id="KW-1185">Reference proteome</keyword>
<sequence>MKAPTDVTLPVDALVDPRQLCRFRCFAAGEPVKRTPGKSVACVIPGARSRDRVEAMSKGINWQAAEDRSSSVVRVSTKLKTCPIAKVNFSYMRRGLI</sequence>
<reference evidence="2" key="2">
    <citation type="submission" date="2019-08" db="EMBL/GenBank/DDBJ databases">
        <authorList>
            <person name="Im W.-T."/>
        </authorList>
    </citation>
    <scope>NUCLEOTIDE SEQUENCE</scope>
    <source>
        <strain evidence="2">NF 2-5-3</strain>
    </source>
</reference>
<evidence type="ECO:0000313" key="4">
    <source>
        <dbReference type="Proteomes" id="UP001481677"/>
    </source>
</evidence>
<reference evidence="1 4" key="3">
    <citation type="submission" date="2024-01" db="EMBL/GenBank/DDBJ databases">
        <title>The diversity of rhizobia nodulating Mimosa spp. in eleven states of Brazil covering several biomes is determined by host plant, location, and edaphic factors.</title>
        <authorList>
            <person name="Rouws L."/>
            <person name="Barauna A."/>
            <person name="Beukes C."/>
            <person name="De Faria S.M."/>
            <person name="Gross E."/>
            <person name="Dos Reis Junior F.B."/>
            <person name="Simon M."/>
            <person name="Maluk M."/>
            <person name="Odee D.W."/>
            <person name="Kenicer G."/>
            <person name="Young J.P.W."/>
            <person name="Reis V.M."/>
            <person name="Zilli J."/>
            <person name="James E.K."/>
        </authorList>
    </citation>
    <scope>NUCLEOTIDE SEQUENCE [LARGE SCALE GENOMIC DNA]</scope>
    <source>
        <strain evidence="1 4">JPY530</strain>
    </source>
</reference>
<evidence type="ECO:0000313" key="2">
    <source>
        <dbReference type="EMBL" id="TXC80708.1"/>
    </source>
</evidence>